<proteinExistence type="inferred from homology"/>
<dbReference type="GO" id="GO:0003341">
    <property type="term" value="P:cilium movement"/>
    <property type="evidence" value="ECO:0007669"/>
    <property type="project" value="UniProtKB-ARBA"/>
</dbReference>
<dbReference type="EMBL" id="ADTU01000982">
    <property type="status" value="NOT_ANNOTATED_CDS"/>
    <property type="molecule type" value="Genomic_DNA"/>
</dbReference>
<dbReference type="KEGG" id="acep:105618632"/>
<keyword evidence="3" id="KW-0853">WD repeat</keyword>
<dbReference type="InParanoid" id="A0A158NDE8"/>
<evidence type="ECO:0000313" key="13">
    <source>
        <dbReference type="Proteomes" id="UP000005205"/>
    </source>
</evidence>
<dbReference type="GO" id="GO:0060271">
    <property type="term" value="P:cilium assembly"/>
    <property type="evidence" value="ECO:0007669"/>
    <property type="project" value="TreeGrafter"/>
</dbReference>
<evidence type="ECO:0000256" key="2">
    <source>
        <dbReference type="ARBA" id="ARBA00022490"/>
    </source>
</evidence>
<keyword evidence="4" id="KW-0677">Repeat</keyword>
<dbReference type="InterPro" id="IPR015943">
    <property type="entry name" value="WD40/YVTN_repeat-like_dom_sf"/>
</dbReference>
<evidence type="ECO:0000313" key="12">
    <source>
        <dbReference type="EnsemblMetazoa" id="XP_012055556.1"/>
    </source>
</evidence>
<keyword evidence="7" id="KW-0966">Cell projection</keyword>
<feature type="coiled-coil region" evidence="10">
    <location>
        <begin position="995"/>
        <end position="1051"/>
    </location>
</feature>
<dbReference type="PANTHER" id="PTHR14885:SF1">
    <property type="entry name" value="CILIA- AND FLAGELLA-ASSOCIATED PROTEIN 43"/>
    <property type="match status" value="1"/>
</dbReference>
<dbReference type="Pfam" id="PF25828">
    <property type="entry name" value="CC_Cfap43"/>
    <property type="match status" value="1"/>
</dbReference>
<evidence type="ECO:0000256" key="3">
    <source>
        <dbReference type="ARBA" id="ARBA00022574"/>
    </source>
</evidence>
<dbReference type="GO" id="GO:0005930">
    <property type="term" value="C:axoneme"/>
    <property type="evidence" value="ECO:0007669"/>
    <property type="project" value="UniProtKB-SubCell"/>
</dbReference>
<feature type="region of interest" description="Disordered" evidence="11">
    <location>
        <begin position="1397"/>
        <end position="1417"/>
    </location>
</feature>
<dbReference type="SUPFAM" id="SSF50978">
    <property type="entry name" value="WD40 repeat-like"/>
    <property type="match status" value="1"/>
</dbReference>
<accession>A0A158NDE8</accession>
<comment type="similarity">
    <text evidence="8">Belongs to the CFAP43 family.</text>
</comment>
<keyword evidence="13" id="KW-1185">Reference proteome</keyword>
<evidence type="ECO:0000256" key="10">
    <source>
        <dbReference type="SAM" id="Coils"/>
    </source>
</evidence>
<evidence type="ECO:0000256" key="6">
    <source>
        <dbReference type="ARBA" id="ARBA00023212"/>
    </source>
</evidence>
<evidence type="ECO:0000256" key="7">
    <source>
        <dbReference type="ARBA" id="ARBA00023273"/>
    </source>
</evidence>
<organism evidence="12 13">
    <name type="scientific">Atta cephalotes</name>
    <name type="common">Leafcutter ant</name>
    <dbReference type="NCBI Taxonomy" id="12957"/>
    <lineage>
        <taxon>Eukaryota</taxon>
        <taxon>Metazoa</taxon>
        <taxon>Ecdysozoa</taxon>
        <taxon>Arthropoda</taxon>
        <taxon>Hexapoda</taxon>
        <taxon>Insecta</taxon>
        <taxon>Pterygota</taxon>
        <taxon>Neoptera</taxon>
        <taxon>Endopterygota</taxon>
        <taxon>Hymenoptera</taxon>
        <taxon>Apocrita</taxon>
        <taxon>Aculeata</taxon>
        <taxon>Formicoidea</taxon>
        <taxon>Formicidae</taxon>
        <taxon>Myrmicinae</taxon>
        <taxon>Atta</taxon>
    </lineage>
</organism>
<dbReference type="InterPro" id="IPR036322">
    <property type="entry name" value="WD40_repeat_dom_sf"/>
</dbReference>
<dbReference type="Gene3D" id="2.130.10.10">
    <property type="entry name" value="YVTN repeat-like/Quinoprotein amine dehydrogenase"/>
    <property type="match status" value="1"/>
</dbReference>
<keyword evidence="6" id="KW-0206">Cytoskeleton</keyword>
<dbReference type="Proteomes" id="UP000005205">
    <property type="component" value="Unassembled WGS sequence"/>
</dbReference>
<dbReference type="EMBL" id="ADTU01000981">
    <property type="status" value="NOT_ANNOTATED_CDS"/>
    <property type="molecule type" value="Genomic_DNA"/>
</dbReference>
<evidence type="ECO:0000256" key="9">
    <source>
        <dbReference type="ARBA" id="ARBA00023662"/>
    </source>
</evidence>
<dbReference type="EnsemblMetazoa" id="XM_012200166.1">
    <property type="protein sequence ID" value="XP_012055556.1"/>
    <property type="gene ID" value="LOC105618632"/>
</dbReference>
<evidence type="ECO:0000256" key="8">
    <source>
        <dbReference type="ARBA" id="ARBA00023605"/>
    </source>
</evidence>
<dbReference type="OrthoDB" id="535167at2759"/>
<reference evidence="12" key="2">
    <citation type="submission" date="2016-04" db="UniProtKB">
        <authorList>
            <consortium name="EnsemblMetazoa"/>
        </authorList>
    </citation>
    <scope>IDENTIFICATION</scope>
</reference>
<gene>
    <name evidence="12" type="primary">105618632</name>
</gene>
<keyword evidence="2" id="KW-0963">Cytoplasm</keyword>
<name>A0A158NDE8_ATTCE</name>
<evidence type="ECO:0000256" key="5">
    <source>
        <dbReference type="ARBA" id="ARBA00023054"/>
    </source>
</evidence>
<protein>
    <recommendedName>
        <fullName evidence="9">Cilia- and flagella-associated protein 43</fullName>
    </recommendedName>
</protein>
<evidence type="ECO:0000256" key="11">
    <source>
        <dbReference type="SAM" id="MobiDB-lite"/>
    </source>
</evidence>
<dbReference type="eggNOG" id="ENOG502QQ39">
    <property type="taxonomic scope" value="Eukaryota"/>
</dbReference>
<comment type="subcellular location">
    <subcellularLocation>
        <location evidence="1">Cytoplasm</location>
        <location evidence="1">Cytoskeleton</location>
        <location evidence="1">Cilium axoneme</location>
    </subcellularLocation>
</comment>
<reference evidence="13" key="1">
    <citation type="journal article" date="2011" name="PLoS Genet.">
        <title>The genome sequence of the leaf-cutter ant Atta cephalotes reveals insights into its obligate symbiotic lifestyle.</title>
        <authorList>
            <person name="Suen G."/>
            <person name="Teiling C."/>
            <person name="Li L."/>
            <person name="Holt C."/>
            <person name="Abouheif E."/>
            <person name="Bornberg-Bauer E."/>
            <person name="Bouffard P."/>
            <person name="Caldera E.J."/>
            <person name="Cash E."/>
            <person name="Cavanaugh A."/>
            <person name="Denas O."/>
            <person name="Elhaik E."/>
            <person name="Fave M.J."/>
            <person name="Gadau J."/>
            <person name="Gibson J.D."/>
            <person name="Graur D."/>
            <person name="Grubbs K.J."/>
            <person name="Hagen D.E."/>
            <person name="Harkins T.T."/>
            <person name="Helmkampf M."/>
            <person name="Hu H."/>
            <person name="Johnson B.R."/>
            <person name="Kim J."/>
            <person name="Marsh S.E."/>
            <person name="Moeller J.A."/>
            <person name="Munoz-Torres M.C."/>
            <person name="Murphy M.C."/>
            <person name="Naughton M.C."/>
            <person name="Nigam S."/>
            <person name="Overson R."/>
            <person name="Rajakumar R."/>
            <person name="Reese J.T."/>
            <person name="Scott J.J."/>
            <person name="Smith C.R."/>
            <person name="Tao S."/>
            <person name="Tsutsui N.D."/>
            <person name="Viljakainen L."/>
            <person name="Wissler L."/>
            <person name="Yandell M.D."/>
            <person name="Zimmer F."/>
            <person name="Taylor J."/>
            <person name="Slater S.C."/>
            <person name="Clifton S.W."/>
            <person name="Warren W.C."/>
            <person name="Elsik C.G."/>
            <person name="Smith C.D."/>
            <person name="Weinstock G.M."/>
            <person name="Gerardo N.M."/>
            <person name="Currie C.R."/>
        </authorList>
    </citation>
    <scope>NUCLEOTIDE SEQUENCE [LARGE SCALE GENOMIC DNA]</scope>
</reference>
<dbReference type="PANTHER" id="PTHR14885">
    <property type="entry name" value="CILIA- AND FLAGELLA-ASSOCIATED PROTEIN 43-RELATED"/>
    <property type="match status" value="1"/>
</dbReference>
<sequence length="1470" mass="169628">MSSSTIETRWMKFGKSHDFVFVGKEAIATASGIYVSFLDLNTRERRIERFDNKERGDGASCLAGHPTVSMFSVVERKHNPKISIYMYPMLQRISRCILPDKINGYLSCSFAGTEYLVSLTTFPDFQLIVWLWRTGKHVAMLNTKIDNLNQEIYCSPNPPHLISQLGIDNNTLSIYQVRTCSKIVSIHHVNALLPEHRIVSSSWTLEGNLFVSDEFGNVWLVAIEANKLYSVVKSKIREHPKNKPIVVTHKSGVIVVNPNSEITRTEHVATLDRLDRLCIFELLTGKLTARLSLKHHGEVLHVDSHPTLPMLASCSATGNCILIDVIKVSLPKIFNCFHLYGNLLDKVKFSHHGELLGISNSQTGIMFIIGKRCKQQRVNVLGFIEIDGYIADFLIYEKSYDRFEILILTTTIPSMASIGGNKVIVYTCKNSVEFCTHAVCIIDISRPFRALYHGCKPLDILGVPSLSKQLYKMEIENNFQDIVLTDALLSMHQLRNIGIYVTDSRIITYGYDGLIIVRDNMELRKVIAIFMPHHRTQGGVKSAISSPFGEMIVSLGRNGDVVANRIRLPETKTNLTETETMNMNLTIEDFTSDPNEHDQGKKSWLDNIIAAKLKAEHEEALPLRASILVDLEKIQTQICELLDINESESPDARLPISTFDLDREARQRRIEEARFEQDKLRQNLEEDCAQRDQMVSNLREIFWEPLQVKPCALRSIGNDTIIQNYPLIASAQKMKRWDRLSSDTDEFLYSYDVYDRSIDEENDSKQESTVISNKESLTTKAENKTYQIAKRWHTLADDGEQLCISGITTHKWIKDESITSTHQLLTPCVSNLETILQKDVIIENRERKLKMHFNKLFEEMKRAKECVLKCAKERINRLQYCASELKTMFEINSILELIETPSWNVDEIPDYVITVKDHEVFEKSRQGELKIIDEDGEDENKDKKTSNFYKMALEKMMDGVLELKWEDEVKKEIPVPDCLIMKNPSKYTEEDIAIIKSYKSKMQMLQKEQEKYKAILQADIVKTKDVLQRDIAAFNDKLKDLELKKIQIESAILQERLTRLRAIQRHRTMVDGKEKIARFTDEKLTPAMQEARRLIEKCNALEMIVSELKVRYDNLCKADKRQEAKFRGEFAEVKQSIVEHLFRHYKKRPKTSRLTTTSITYLTEVARCVISSEKSDILSHDCLDFLKGMDALDSMPRNLPPQINAEYWQIMCRLRRIKVEMEIKVTCCAVEMAEAEQTLSFYQKAMQSADNAVACKKISLDDKEKSLMQFAQEMEIQLVLKMGQIEVPLRGCPSDYANAVLVMCEELLRVNDCIVETGKRKLAAMHKSMHLQKVLSQYEWQHVCAKMTMEDLQRDLKDIQEFKKFRELLELEQTCLKEAKLRVAKWKKKNDKISQEIKTKSSDVEKRRRLLDDPHRKRDEESRRIRLAAIARRTKLVMKAEANYEQLLILHAHLEVLKLRTYPTLQFKTA</sequence>
<dbReference type="EMBL" id="ADTU01000983">
    <property type="status" value="NOT_ANNOTATED_CDS"/>
    <property type="molecule type" value="Genomic_DNA"/>
</dbReference>
<evidence type="ECO:0000256" key="4">
    <source>
        <dbReference type="ARBA" id="ARBA00022737"/>
    </source>
</evidence>
<dbReference type="FunCoup" id="A0A158NDE8">
    <property type="interactions" value="16"/>
</dbReference>
<keyword evidence="5 10" id="KW-0175">Coiled coil</keyword>
<evidence type="ECO:0000256" key="1">
    <source>
        <dbReference type="ARBA" id="ARBA00004430"/>
    </source>
</evidence>